<protein>
    <submittedName>
        <fullName evidence="1">Uncharacterized protein</fullName>
    </submittedName>
</protein>
<dbReference type="Proteomes" id="UP001597053">
    <property type="component" value="Unassembled WGS sequence"/>
</dbReference>
<name>A0ABW2ZVZ7_9ACTN</name>
<reference evidence="2" key="1">
    <citation type="journal article" date="2019" name="Int. J. Syst. Evol. Microbiol.">
        <title>The Global Catalogue of Microorganisms (GCM) 10K type strain sequencing project: providing services to taxonomists for standard genome sequencing and annotation.</title>
        <authorList>
            <consortium name="The Broad Institute Genomics Platform"/>
            <consortium name="The Broad Institute Genome Sequencing Center for Infectious Disease"/>
            <person name="Wu L."/>
            <person name="Ma J."/>
        </authorList>
    </citation>
    <scope>NUCLEOTIDE SEQUENCE [LARGE SCALE GENOMIC DNA]</scope>
    <source>
        <strain evidence="2">JCM 32148</strain>
    </source>
</reference>
<accession>A0ABW2ZVZ7</accession>
<dbReference type="EMBL" id="JBHTHM010000029">
    <property type="protein sequence ID" value="MFD0782668.1"/>
    <property type="molecule type" value="Genomic_DNA"/>
</dbReference>
<sequence>MSAARYGRDLLEAVLSRTGQRRGETVATLAMLDTYPAGRLTDTTDQETERDTLIALLEGLGSPEPPREIGELLADRLARKEEHR</sequence>
<keyword evidence="2" id="KW-1185">Reference proteome</keyword>
<proteinExistence type="predicted"/>
<evidence type="ECO:0000313" key="1">
    <source>
        <dbReference type="EMBL" id="MFD0782668.1"/>
    </source>
</evidence>
<evidence type="ECO:0000313" key="2">
    <source>
        <dbReference type="Proteomes" id="UP001597053"/>
    </source>
</evidence>
<gene>
    <name evidence="1" type="ORF">ACFQZ8_01825</name>
</gene>
<comment type="caution">
    <text evidence="1">The sequence shown here is derived from an EMBL/GenBank/DDBJ whole genome shotgun (WGS) entry which is preliminary data.</text>
</comment>
<organism evidence="1 2">
    <name type="scientific">Micromonospora azadirachtae</name>
    <dbReference type="NCBI Taxonomy" id="1970735"/>
    <lineage>
        <taxon>Bacteria</taxon>
        <taxon>Bacillati</taxon>
        <taxon>Actinomycetota</taxon>
        <taxon>Actinomycetes</taxon>
        <taxon>Micromonosporales</taxon>
        <taxon>Micromonosporaceae</taxon>
        <taxon>Micromonospora</taxon>
    </lineage>
</organism>